<evidence type="ECO:0000313" key="9">
    <source>
        <dbReference type="Proteomes" id="UP000052232"/>
    </source>
</evidence>
<accession>A0A0J7XIX4</accession>
<keyword evidence="5 7" id="KW-0472">Membrane</keyword>
<keyword evidence="9" id="KW-1185">Reference proteome</keyword>
<keyword evidence="4 7" id="KW-1133">Transmembrane helix</keyword>
<keyword evidence="3 7" id="KW-0812">Transmembrane</keyword>
<dbReference type="InterPro" id="IPR007688">
    <property type="entry name" value="Conjugal_tfr_TrbL/VirB6"/>
</dbReference>
<reference evidence="8 9" key="1">
    <citation type="journal article" date="2015" name="G3 (Bethesda)">
        <title>Insights into Ongoing Evolution of the Hexachlorocyclohexane Catabolic Pathway from Comparative Genomics of Ten Sphingomonadaceae Strains.</title>
        <authorList>
            <person name="Pearce S.L."/>
            <person name="Oakeshott J.G."/>
            <person name="Pandey G."/>
        </authorList>
    </citation>
    <scope>NUCLEOTIDE SEQUENCE [LARGE SCALE GENOMIC DNA]</scope>
    <source>
        <strain evidence="8 9">LL01</strain>
    </source>
</reference>
<dbReference type="RefSeq" id="WP_066609294.1">
    <property type="nucleotide sequence ID" value="NZ_KQ130440.1"/>
</dbReference>
<dbReference type="EMBL" id="JACT01000009">
    <property type="protein sequence ID" value="KMS51594.1"/>
    <property type="molecule type" value="Genomic_DNA"/>
</dbReference>
<evidence type="ECO:0000256" key="1">
    <source>
        <dbReference type="ARBA" id="ARBA00004141"/>
    </source>
</evidence>
<evidence type="ECO:0000256" key="2">
    <source>
        <dbReference type="ARBA" id="ARBA00007802"/>
    </source>
</evidence>
<feature type="region of interest" description="Disordered" evidence="6">
    <location>
        <begin position="327"/>
        <end position="347"/>
    </location>
</feature>
<dbReference type="STRING" id="1420583.V473_23460"/>
<name>A0A0J7XIX4_9SPHN</name>
<evidence type="ECO:0000313" key="8">
    <source>
        <dbReference type="EMBL" id="KMS51594.1"/>
    </source>
</evidence>
<evidence type="ECO:0008006" key="10">
    <source>
        <dbReference type="Google" id="ProtNLM"/>
    </source>
</evidence>
<dbReference type="Proteomes" id="UP000052232">
    <property type="component" value="Unassembled WGS sequence"/>
</dbReference>
<gene>
    <name evidence="8" type="ORF">V473_23460</name>
</gene>
<protein>
    <recommendedName>
        <fullName evidence="10">TrbL/VirB6 plasmid conjugal transfer protein</fullName>
    </recommendedName>
</protein>
<proteinExistence type="inferred from homology"/>
<sequence length="347" mass="35940">MLDAIYNMLEGQITGTLSGKYAAVMGLVSAPLQTAMAINLVIVGFAVMRGVSNEPFGNYLGTWLKCYLVILAATSTIAPQIAAAAQQAPDQLANALGGGALNATFDAFVKNAVEPALSIHNQMEPWIEPSTFFPYTIPNLATGLMVILIMVMAYIIAAIAMTIVLFIKFGLFVTIATMPIFVGALIFPSSSGLFFSWLGAVLNYAIQTAAVSIALLFVVALVNAIPGSVGAGAGGDTWTALAAMMLQLVAVLVGGFIIMQAQSIGSFAGGGGSSGAGFLSAIYPSMLQRKIMNSTLRAPKGAANAVGNTARWSLNRQTANRAAFVQQAQASSGRTSMPGASSRPGNR</sequence>
<feature type="transmembrane region" description="Helical" evidence="7">
    <location>
        <begin position="21"/>
        <end position="48"/>
    </location>
</feature>
<comment type="subcellular location">
    <subcellularLocation>
        <location evidence="1">Membrane</location>
        <topology evidence="1">Multi-pass membrane protein</topology>
    </subcellularLocation>
</comment>
<dbReference type="GO" id="GO:0016020">
    <property type="term" value="C:membrane"/>
    <property type="evidence" value="ECO:0007669"/>
    <property type="project" value="UniProtKB-SubCell"/>
</dbReference>
<dbReference type="GO" id="GO:0030255">
    <property type="term" value="P:protein secretion by the type IV secretion system"/>
    <property type="evidence" value="ECO:0007669"/>
    <property type="project" value="InterPro"/>
</dbReference>
<comment type="caution">
    <text evidence="8">The sequence shown here is derived from an EMBL/GenBank/DDBJ whole genome shotgun (WGS) entry which is preliminary data.</text>
</comment>
<evidence type="ECO:0000256" key="7">
    <source>
        <dbReference type="SAM" id="Phobius"/>
    </source>
</evidence>
<evidence type="ECO:0000256" key="3">
    <source>
        <dbReference type="ARBA" id="ARBA00022692"/>
    </source>
</evidence>
<dbReference type="Pfam" id="PF04610">
    <property type="entry name" value="TrbL"/>
    <property type="match status" value="1"/>
</dbReference>
<dbReference type="PATRIC" id="fig|1420583.3.peg.4504"/>
<feature type="transmembrane region" description="Helical" evidence="7">
    <location>
        <begin position="204"/>
        <end position="225"/>
    </location>
</feature>
<organism evidence="8 9">
    <name type="scientific">Sphingobium cupriresistens LL01</name>
    <dbReference type="NCBI Taxonomy" id="1420583"/>
    <lineage>
        <taxon>Bacteria</taxon>
        <taxon>Pseudomonadati</taxon>
        <taxon>Pseudomonadota</taxon>
        <taxon>Alphaproteobacteria</taxon>
        <taxon>Sphingomonadales</taxon>
        <taxon>Sphingomonadaceae</taxon>
        <taxon>Sphingobium</taxon>
    </lineage>
</organism>
<evidence type="ECO:0000256" key="4">
    <source>
        <dbReference type="ARBA" id="ARBA00022989"/>
    </source>
</evidence>
<dbReference type="AlphaFoldDB" id="A0A0J7XIX4"/>
<comment type="similarity">
    <text evidence="2">Belongs to the TrbL/VirB6 family.</text>
</comment>
<feature type="transmembrane region" description="Helical" evidence="7">
    <location>
        <begin position="237"/>
        <end position="258"/>
    </location>
</feature>
<evidence type="ECO:0000256" key="5">
    <source>
        <dbReference type="ARBA" id="ARBA00023136"/>
    </source>
</evidence>
<feature type="transmembrane region" description="Helical" evidence="7">
    <location>
        <begin position="264"/>
        <end position="283"/>
    </location>
</feature>
<feature type="transmembrane region" description="Helical" evidence="7">
    <location>
        <begin position="140"/>
        <end position="167"/>
    </location>
</feature>
<evidence type="ECO:0000256" key="6">
    <source>
        <dbReference type="SAM" id="MobiDB-lite"/>
    </source>
</evidence>